<evidence type="ECO:0000313" key="1">
    <source>
        <dbReference type="EMBL" id="MFC7290569.1"/>
    </source>
</evidence>
<name>A0ABW2IHY1_9PROT</name>
<dbReference type="SUPFAM" id="SSF54285">
    <property type="entry name" value="MoaD/ThiS"/>
    <property type="match status" value="1"/>
</dbReference>
<comment type="caution">
    <text evidence="1">The sequence shown here is derived from an EMBL/GenBank/DDBJ whole genome shotgun (WGS) entry which is preliminary data.</text>
</comment>
<keyword evidence="2" id="KW-1185">Reference proteome</keyword>
<dbReference type="InterPro" id="IPR012675">
    <property type="entry name" value="Beta-grasp_dom_sf"/>
</dbReference>
<proteinExistence type="predicted"/>
<dbReference type="Pfam" id="PF02597">
    <property type="entry name" value="ThiS"/>
    <property type="match status" value="1"/>
</dbReference>
<dbReference type="InterPro" id="IPR016155">
    <property type="entry name" value="Mopterin_synth/thiamin_S_b"/>
</dbReference>
<dbReference type="RefSeq" id="WP_382165565.1">
    <property type="nucleotide sequence ID" value="NZ_JBHTBR010000002.1"/>
</dbReference>
<evidence type="ECO:0000313" key="2">
    <source>
        <dbReference type="Proteomes" id="UP001596492"/>
    </source>
</evidence>
<dbReference type="Gene3D" id="3.10.20.30">
    <property type="match status" value="1"/>
</dbReference>
<gene>
    <name evidence="1" type="ORF">ACFQS8_02985</name>
</gene>
<organism evidence="1 2">
    <name type="scientific">Hirschia litorea</name>
    <dbReference type="NCBI Taxonomy" id="1199156"/>
    <lineage>
        <taxon>Bacteria</taxon>
        <taxon>Pseudomonadati</taxon>
        <taxon>Pseudomonadota</taxon>
        <taxon>Alphaproteobacteria</taxon>
        <taxon>Hyphomonadales</taxon>
        <taxon>Hyphomonadaceae</taxon>
        <taxon>Hirschia</taxon>
    </lineage>
</organism>
<dbReference type="Proteomes" id="UP001596492">
    <property type="component" value="Unassembled WGS sequence"/>
</dbReference>
<protein>
    <submittedName>
        <fullName evidence="1">MoaD/ThiS family protein</fullName>
    </submittedName>
</protein>
<accession>A0ABW2IHY1</accession>
<reference evidence="2" key="1">
    <citation type="journal article" date="2019" name="Int. J. Syst. Evol. Microbiol.">
        <title>The Global Catalogue of Microorganisms (GCM) 10K type strain sequencing project: providing services to taxonomists for standard genome sequencing and annotation.</title>
        <authorList>
            <consortium name="The Broad Institute Genomics Platform"/>
            <consortium name="The Broad Institute Genome Sequencing Center for Infectious Disease"/>
            <person name="Wu L."/>
            <person name="Ma J."/>
        </authorList>
    </citation>
    <scope>NUCLEOTIDE SEQUENCE [LARGE SCALE GENOMIC DNA]</scope>
    <source>
        <strain evidence="2">CCUG 51308</strain>
    </source>
</reference>
<dbReference type="InterPro" id="IPR003749">
    <property type="entry name" value="ThiS/MoaD-like"/>
</dbReference>
<dbReference type="EMBL" id="JBHTBR010000002">
    <property type="protein sequence ID" value="MFC7290569.1"/>
    <property type="molecule type" value="Genomic_DNA"/>
</dbReference>
<sequence>MTSILFYGKISDRFGDTLDVNLPQNSLSVGELRNFLSANYQFNEILDLTVRVTKNDEFVLETEMLQSSDVVSFLSPFSGG</sequence>